<dbReference type="PANTHER" id="PTHR16515:SF57">
    <property type="entry name" value="ZINC FINGER PROTEIN 154-LIKE"/>
    <property type="match status" value="1"/>
</dbReference>
<dbReference type="Pfam" id="PF13465">
    <property type="entry name" value="zf-H2C2_2"/>
    <property type="match status" value="1"/>
</dbReference>
<dbReference type="FunFam" id="3.30.160.60:FF:000688">
    <property type="entry name" value="zinc finger protein 197 isoform X1"/>
    <property type="match status" value="1"/>
</dbReference>
<comment type="similarity">
    <text evidence="2">Belongs to the krueppel C2H2-type zinc-finger protein family.</text>
</comment>
<evidence type="ECO:0000256" key="1">
    <source>
        <dbReference type="ARBA" id="ARBA00004123"/>
    </source>
</evidence>
<feature type="domain" description="C2H2-type" evidence="10">
    <location>
        <begin position="516"/>
        <end position="543"/>
    </location>
</feature>
<dbReference type="Gene3D" id="3.30.160.60">
    <property type="entry name" value="Classic Zinc Finger"/>
    <property type="match status" value="15"/>
</dbReference>
<dbReference type="PaxDb" id="8022-A0A060Y7C2"/>
<dbReference type="FunFam" id="3.30.160.60:FF:000110">
    <property type="entry name" value="Zinc finger protein-like"/>
    <property type="match status" value="1"/>
</dbReference>
<feature type="domain" description="C2H2-type" evidence="10">
    <location>
        <begin position="1015"/>
        <end position="1044"/>
    </location>
</feature>
<evidence type="ECO:0000256" key="9">
    <source>
        <dbReference type="SAM" id="MobiDB-lite"/>
    </source>
</evidence>
<feature type="domain" description="C2H2-type" evidence="10">
    <location>
        <begin position="793"/>
        <end position="820"/>
    </location>
</feature>
<feature type="compositionally biased region" description="Basic and acidic residues" evidence="9">
    <location>
        <begin position="253"/>
        <end position="281"/>
    </location>
</feature>
<comment type="subcellular location">
    <subcellularLocation>
        <location evidence="1">Nucleus</location>
    </subcellularLocation>
</comment>
<evidence type="ECO:0000256" key="4">
    <source>
        <dbReference type="ARBA" id="ARBA00022737"/>
    </source>
</evidence>
<sequence>MERRIHGGKGPPLPLPSLRLMVPPLRLVSAAIWQTIQQRHVMDYGMLEEFVTMVTEMVPELLNLRQRAQLILGLRARLVLELCRSKPITDLQTIQPHLDRIQTLTPLWGTQATDAEVGLSESNFLGLVQTLLKDPDEREHFFQDVFPVEFGPSYDAAIQNLMWQFLSRLEKLLPMSNFQQASSLLGDVPSVLEECVESVSHPQQLKTLLQYHRDLGPLDNHDHPSSTDGDCILSALCLPPVERVVIATEVEKEGKSMDVKEREEGMDSRSAECEKNKRSSVSEEEAEDADQVRERDAEYETVMVIGEDGIEKPFKLLKKHPQKKEETHDEKCRTTVKPGQKISIGVSKAIMSSMIQKPSVDLQGVVIANVTQTPKSSPKVGRAKRSLERRTCKVCGKVVQRPAVLRKHMVTHTGDWPYQCPTCKKIYKTLGSFQEHTEKCVFPIEETPEESEPSISVMQYKGLMLKKILPRPPGQKVAQNEKKQKRIVCKTCPVCGKTLATSSSMKRHQIIHTEPKKCRVCEQVFPNPSELKIHMESHPKKGIHQCSNCERTFKHDYSVKAHEEACLFLSRQQGELGESSGLPATGQTDPGPSGSTHQQSVTCEAEILQLSATLSKQNSAFTYMHSVEGSSARAKRSLERRTCKVCGKVVQRPAVLRKHMVTHTGDWPYRCPTCKKIYKTLRSFQKHIERCVFPIEETPKDSESSSTNATESSSPEPSAPMGSSKRCARCPICHKFILGYLRYHILSHSDERPHACPRCGSKYKFDFVLRRHMRLFCKVKKGEPVELGEKKVHKCNECGKEFGLKSTLTAHKRIHNPLRCAYCRRMFPDQETLAIHKVEHKPVQCTMCEKSFNVIRYLSRHYVDDHQFSGPFRCTYCERSYADLAALIRHQRIHTGGEPPYKCAHCPKKFHFETALVTHQRNHTGEKPCLCWECGKTFQSKGILKSHMNRVHTPQVKRIPCSQCNKVFRDKGQMKMHENVYHKGVRYPCSYCGKGFYSPAPLARHVLIHTGENPYSCTYKECTRVFKSASELRIHMRYHTGERPFKCKDCGKGFVQAHYLTIHRRSHTGEKPYPCLTCDKSFGTSHQLSRHMKTHTGEKPYQCMDCGKAFNRRDRLRTHQDKCHPA</sequence>
<feature type="domain" description="C2H2-type" evidence="10">
    <location>
        <begin position="872"/>
        <end position="899"/>
    </location>
</feature>
<feature type="domain" description="C2H2-type" evidence="10">
    <location>
        <begin position="901"/>
        <end position="928"/>
    </location>
</feature>
<dbReference type="Pfam" id="PF14973">
    <property type="entry name" value="TINF2_N"/>
    <property type="match status" value="1"/>
</dbReference>
<dbReference type="FunFam" id="3.30.160.60:FF:001016">
    <property type="entry name" value="zinc finger protein 850-like"/>
    <property type="match status" value="1"/>
</dbReference>
<dbReference type="GO" id="GO:0000977">
    <property type="term" value="F:RNA polymerase II transcription regulatory region sequence-specific DNA binding"/>
    <property type="evidence" value="ECO:0007669"/>
    <property type="project" value="TreeGrafter"/>
</dbReference>
<keyword evidence="4" id="KW-0677">Repeat</keyword>
<dbReference type="EMBL" id="FR908159">
    <property type="protein sequence ID" value="CDQ87803.1"/>
    <property type="molecule type" value="Genomic_DNA"/>
</dbReference>
<dbReference type="SUPFAM" id="SSF57667">
    <property type="entry name" value="beta-beta-alpha zinc fingers"/>
    <property type="match status" value="10"/>
</dbReference>
<dbReference type="AlphaFoldDB" id="A0A060Y7C2"/>
<feature type="domain" description="C2H2-type" evidence="10">
    <location>
        <begin position="1101"/>
        <end position="1126"/>
    </location>
</feature>
<dbReference type="CDD" id="cd11657">
    <property type="entry name" value="TIN2_N"/>
    <property type="match status" value="1"/>
</dbReference>
<keyword evidence="5 8" id="KW-0863">Zinc-finger</keyword>
<evidence type="ECO:0000259" key="10">
    <source>
        <dbReference type="PROSITE" id="PS50157"/>
    </source>
</evidence>
<gene>
    <name evidence="11" type="ORF">GSONMT00015148001</name>
</gene>
<dbReference type="Proteomes" id="UP000193380">
    <property type="component" value="Unassembled WGS sequence"/>
</dbReference>
<accession>A0A060Y7C2</accession>
<name>A0A060Y7C2_ONCMY</name>
<dbReference type="FunFam" id="3.30.160.60:FF:000016">
    <property type="entry name" value="zinc finger protein 37 homolog"/>
    <property type="match status" value="1"/>
</dbReference>
<evidence type="ECO:0000313" key="12">
    <source>
        <dbReference type="Proteomes" id="UP000193380"/>
    </source>
</evidence>
<feature type="compositionally biased region" description="Polar residues" evidence="9">
    <location>
        <begin position="585"/>
        <end position="598"/>
    </location>
</feature>
<evidence type="ECO:0000256" key="5">
    <source>
        <dbReference type="ARBA" id="ARBA00022771"/>
    </source>
</evidence>
<evidence type="ECO:0000256" key="2">
    <source>
        <dbReference type="ARBA" id="ARBA00006991"/>
    </source>
</evidence>
<feature type="domain" description="C2H2-type" evidence="10">
    <location>
        <begin position="929"/>
        <end position="957"/>
    </location>
</feature>
<dbReference type="GO" id="GO:0005634">
    <property type="term" value="C:nucleus"/>
    <property type="evidence" value="ECO:0007669"/>
    <property type="project" value="TreeGrafter"/>
</dbReference>
<evidence type="ECO:0000256" key="8">
    <source>
        <dbReference type="PROSITE-ProRule" id="PRU00042"/>
    </source>
</evidence>
<reference evidence="11" key="2">
    <citation type="submission" date="2014-03" db="EMBL/GenBank/DDBJ databases">
        <authorList>
            <person name="Genoscope - CEA"/>
        </authorList>
    </citation>
    <scope>NUCLEOTIDE SEQUENCE</scope>
</reference>
<evidence type="ECO:0000256" key="3">
    <source>
        <dbReference type="ARBA" id="ARBA00022723"/>
    </source>
</evidence>
<dbReference type="InterPro" id="IPR036236">
    <property type="entry name" value="Znf_C2H2_sf"/>
</dbReference>
<feature type="domain" description="C2H2-type" evidence="10">
    <location>
        <begin position="959"/>
        <end position="987"/>
    </location>
</feature>
<keyword evidence="6" id="KW-0862">Zinc</keyword>
<dbReference type="FunFam" id="3.30.160.60:FF:002343">
    <property type="entry name" value="Zinc finger protein 33A"/>
    <property type="match status" value="3"/>
</dbReference>
<evidence type="ECO:0000313" key="11">
    <source>
        <dbReference type="EMBL" id="CDQ87803.1"/>
    </source>
</evidence>
<dbReference type="InterPro" id="IPR029400">
    <property type="entry name" value="TINF2_N"/>
</dbReference>
<feature type="compositionally biased region" description="Low complexity" evidence="9">
    <location>
        <begin position="704"/>
        <end position="724"/>
    </location>
</feature>
<reference evidence="11" key="1">
    <citation type="journal article" date="2014" name="Nat. Commun.">
        <title>The rainbow trout genome provides novel insights into evolution after whole-genome duplication in vertebrates.</title>
        <authorList>
            <person name="Berthelot C."/>
            <person name="Brunet F."/>
            <person name="Chalopin D."/>
            <person name="Juanchich A."/>
            <person name="Bernard M."/>
            <person name="Noel B."/>
            <person name="Bento P."/>
            <person name="Da Silva C."/>
            <person name="Labadie K."/>
            <person name="Alberti A."/>
            <person name="Aury J.M."/>
            <person name="Louis A."/>
            <person name="Dehais P."/>
            <person name="Bardou P."/>
            <person name="Montfort J."/>
            <person name="Klopp C."/>
            <person name="Cabau C."/>
            <person name="Gaspin C."/>
            <person name="Thorgaard G.H."/>
            <person name="Boussaha M."/>
            <person name="Quillet E."/>
            <person name="Guyomard R."/>
            <person name="Galiana D."/>
            <person name="Bobe J."/>
            <person name="Volff J.N."/>
            <person name="Genet C."/>
            <person name="Wincker P."/>
            <person name="Jaillon O."/>
            <person name="Roest Crollius H."/>
            <person name="Guiguen Y."/>
        </authorList>
    </citation>
    <scope>NUCLEOTIDE SEQUENCE [LARGE SCALE GENOMIC DNA]</scope>
</reference>
<evidence type="ECO:0000256" key="6">
    <source>
        <dbReference type="ARBA" id="ARBA00022833"/>
    </source>
</evidence>
<organism evidence="11 12">
    <name type="scientific">Oncorhynchus mykiss</name>
    <name type="common">Rainbow trout</name>
    <name type="synonym">Salmo gairdneri</name>
    <dbReference type="NCBI Taxonomy" id="8022"/>
    <lineage>
        <taxon>Eukaryota</taxon>
        <taxon>Metazoa</taxon>
        <taxon>Chordata</taxon>
        <taxon>Craniata</taxon>
        <taxon>Vertebrata</taxon>
        <taxon>Euteleostomi</taxon>
        <taxon>Actinopterygii</taxon>
        <taxon>Neopterygii</taxon>
        <taxon>Teleostei</taxon>
        <taxon>Protacanthopterygii</taxon>
        <taxon>Salmoniformes</taxon>
        <taxon>Salmonidae</taxon>
        <taxon>Salmoninae</taxon>
        <taxon>Oncorhynchus</taxon>
    </lineage>
</organism>
<feature type="region of interest" description="Disordered" evidence="9">
    <location>
        <begin position="698"/>
        <end position="726"/>
    </location>
</feature>
<dbReference type="InterPro" id="IPR013087">
    <property type="entry name" value="Znf_C2H2_type"/>
</dbReference>
<dbReference type="GO" id="GO:0003700">
    <property type="term" value="F:DNA-binding transcription factor activity"/>
    <property type="evidence" value="ECO:0007669"/>
    <property type="project" value="TreeGrafter"/>
</dbReference>
<dbReference type="GO" id="GO:0045892">
    <property type="term" value="P:negative regulation of DNA-templated transcription"/>
    <property type="evidence" value="ECO:0007669"/>
    <property type="project" value="TreeGrafter"/>
</dbReference>
<dbReference type="SMART" id="SM00355">
    <property type="entry name" value="ZnF_C2H2"/>
    <property type="match status" value="21"/>
</dbReference>
<proteinExistence type="inferred from homology"/>
<dbReference type="GO" id="GO:0008270">
    <property type="term" value="F:zinc ion binding"/>
    <property type="evidence" value="ECO:0007669"/>
    <property type="project" value="UniProtKB-KW"/>
</dbReference>
<keyword evidence="3" id="KW-0479">Metal-binding</keyword>
<feature type="domain" description="C2H2-type" evidence="10">
    <location>
        <begin position="843"/>
        <end position="871"/>
    </location>
</feature>
<dbReference type="InterPro" id="IPR050331">
    <property type="entry name" value="Zinc_finger"/>
</dbReference>
<dbReference type="PANTHER" id="PTHR16515">
    <property type="entry name" value="PR DOMAIN ZINC FINGER PROTEIN"/>
    <property type="match status" value="1"/>
</dbReference>
<feature type="domain" description="C2H2-type" evidence="10">
    <location>
        <begin position="987"/>
        <end position="1014"/>
    </location>
</feature>
<feature type="region of interest" description="Disordered" evidence="9">
    <location>
        <begin position="253"/>
        <end position="295"/>
    </location>
</feature>
<feature type="domain" description="C2H2-type" evidence="10">
    <location>
        <begin position="1045"/>
        <end position="1072"/>
    </location>
</feature>
<protein>
    <recommendedName>
        <fullName evidence="10">C2H2-type domain-containing protein</fullName>
    </recommendedName>
</protein>
<feature type="domain" description="C2H2-type" evidence="10">
    <location>
        <begin position="641"/>
        <end position="668"/>
    </location>
</feature>
<dbReference type="STRING" id="8022.A0A060Y7C2"/>
<evidence type="ECO:0000256" key="7">
    <source>
        <dbReference type="ARBA" id="ARBA00023242"/>
    </source>
</evidence>
<feature type="domain" description="C2H2-type" evidence="10">
    <location>
        <begin position="490"/>
        <end position="517"/>
    </location>
</feature>
<dbReference type="PROSITE" id="PS50157">
    <property type="entry name" value="ZINC_FINGER_C2H2_2"/>
    <property type="match status" value="15"/>
</dbReference>
<feature type="domain" description="C2H2-type" evidence="10">
    <location>
        <begin position="390"/>
        <end position="417"/>
    </location>
</feature>
<keyword evidence="7" id="KW-0539">Nucleus</keyword>
<feature type="region of interest" description="Disordered" evidence="9">
    <location>
        <begin position="577"/>
        <end position="598"/>
    </location>
</feature>
<feature type="domain" description="C2H2-type" evidence="10">
    <location>
        <begin position="1073"/>
        <end position="1100"/>
    </location>
</feature>
<dbReference type="Pfam" id="PF00096">
    <property type="entry name" value="zf-C2H2"/>
    <property type="match status" value="11"/>
</dbReference>
<dbReference type="PROSITE" id="PS00028">
    <property type="entry name" value="ZINC_FINGER_C2H2_1"/>
    <property type="match status" value="16"/>
</dbReference>